<evidence type="ECO:0000313" key="1">
    <source>
        <dbReference type="EMBL" id="RHX90648.1"/>
    </source>
</evidence>
<protein>
    <submittedName>
        <fullName evidence="1">Uncharacterized protein</fullName>
    </submittedName>
</protein>
<comment type="caution">
    <text evidence="1">The sequence shown here is derived from an EMBL/GenBank/DDBJ whole genome shotgun (WGS) entry which is preliminary data.</text>
</comment>
<reference evidence="2" key="1">
    <citation type="submission" date="2018-05" db="EMBL/GenBank/DDBJ databases">
        <title>Leptospira yasudae sp. nov. and Leptospira stimsonii sp. nov., two pathogenic species of the genus Leptospira isolated from environmental sources.</title>
        <authorList>
            <person name="Casanovas-Massana A."/>
            <person name="Hamond C."/>
            <person name="Santos L.A."/>
            <person name="Hacker K.P."/>
            <person name="Balassiano I."/>
            <person name="Medeiros M.A."/>
            <person name="Reis M.G."/>
            <person name="Ko A.I."/>
            <person name="Wunder E.A."/>
        </authorList>
    </citation>
    <scope>NUCLEOTIDE SEQUENCE [LARGE SCALE GENOMIC DNA]</scope>
    <source>
        <strain evidence="2">Yale</strain>
    </source>
</reference>
<dbReference type="OrthoDB" id="328794at2"/>
<dbReference type="RefSeq" id="WP_118968294.1">
    <property type="nucleotide sequence ID" value="NZ_QHCT01000002.1"/>
</dbReference>
<name>A0A396ZAN0_9LEPT</name>
<evidence type="ECO:0000313" key="2">
    <source>
        <dbReference type="Proteomes" id="UP000265798"/>
    </source>
</evidence>
<sequence>MNYQTLLESIQNPKLEQTWKETLTYWDDSEINDREDLLDFIKNKRNQFLEMLNEVGEDGDWESLIAVEYIELKSLWINLNTQIQYQYFTKGKQIGATAYKASVTSMFLEGIEQFIPNATRDKINVFLGETAKLSEERERSESSPVAIVEGLDLQLNDLYGEKESLLTKLGVGQLSEIPDLVESMDLQLREYYDLMKDSILIENGKIEIRSEEPFQILYKKGN</sequence>
<gene>
    <name evidence="1" type="ORF">DLM75_09590</name>
</gene>
<dbReference type="Proteomes" id="UP000265798">
    <property type="component" value="Unassembled WGS sequence"/>
</dbReference>
<organism evidence="1 2">
    <name type="scientific">Leptospira stimsonii</name>
    <dbReference type="NCBI Taxonomy" id="2202203"/>
    <lineage>
        <taxon>Bacteria</taxon>
        <taxon>Pseudomonadati</taxon>
        <taxon>Spirochaetota</taxon>
        <taxon>Spirochaetia</taxon>
        <taxon>Leptospirales</taxon>
        <taxon>Leptospiraceae</taxon>
        <taxon>Leptospira</taxon>
    </lineage>
</organism>
<dbReference type="AlphaFoldDB" id="A0A396ZAN0"/>
<dbReference type="EMBL" id="QHCT01000002">
    <property type="protein sequence ID" value="RHX90648.1"/>
    <property type="molecule type" value="Genomic_DNA"/>
</dbReference>
<accession>A0A396ZAN0</accession>
<proteinExistence type="predicted"/>